<dbReference type="Proteomes" id="UP000186720">
    <property type="component" value="Unassembled WGS sequence"/>
</dbReference>
<proteinExistence type="predicted"/>
<dbReference type="AlphaFoldDB" id="A0A1Q6A5T2"/>
<evidence type="ECO:0000313" key="1">
    <source>
        <dbReference type="EMBL" id="OKS89371.1"/>
    </source>
</evidence>
<keyword evidence="2" id="KW-1185">Reference proteome</keyword>
<evidence type="ECO:0000313" key="2">
    <source>
        <dbReference type="Proteomes" id="UP000186720"/>
    </source>
</evidence>
<organism evidence="1 2">
    <name type="scientific">Mucilaginibacter polytrichastri</name>
    <dbReference type="NCBI Taxonomy" id="1302689"/>
    <lineage>
        <taxon>Bacteria</taxon>
        <taxon>Pseudomonadati</taxon>
        <taxon>Bacteroidota</taxon>
        <taxon>Sphingobacteriia</taxon>
        <taxon>Sphingobacteriales</taxon>
        <taxon>Sphingobacteriaceae</taxon>
        <taxon>Mucilaginibacter</taxon>
    </lineage>
</organism>
<dbReference type="EMBL" id="MPPL01000001">
    <property type="protein sequence ID" value="OKS89371.1"/>
    <property type="molecule type" value="Genomic_DNA"/>
</dbReference>
<name>A0A1Q6A5T2_9SPHI</name>
<comment type="caution">
    <text evidence="1">The sequence shown here is derived from an EMBL/GenBank/DDBJ whole genome shotgun (WGS) entry which is preliminary data.</text>
</comment>
<gene>
    <name evidence="1" type="ORF">RG47T_4855</name>
</gene>
<protein>
    <submittedName>
        <fullName evidence="1">Uncharacterized protein</fullName>
    </submittedName>
</protein>
<accession>A0A1Q6A5T2</accession>
<sequence>MTLLVVFCYNTAAAQMIRNHAVHFNRHRAAHHHHKGR</sequence>
<reference evidence="1 2" key="1">
    <citation type="submission" date="2016-11" db="EMBL/GenBank/DDBJ databases">
        <title>Whole Genome Sequencing of Mucilaginibacter polytrichastri RG4-7(T) isolated from the moss sample.</title>
        <authorList>
            <person name="Li Y."/>
        </authorList>
    </citation>
    <scope>NUCLEOTIDE SEQUENCE [LARGE SCALE GENOMIC DNA]</scope>
    <source>
        <strain evidence="1 2">RG4-7</strain>
    </source>
</reference>